<keyword evidence="5" id="KW-0663">Pyridoxal phosphate</keyword>
<evidence type="ECO:0000256" key="3">
    <source>
        <dbReference type="ARBA" id="ARBA00022576"/>
    </source>
</evidence>
<evidence type="ECO:0000256" key="5">
    <source>
        <dbReference type="ARBA" id="ARBA00022898"/>
    </source>
</evidence>
<comment type="caution">
    <text evidence="8">The sequence shown here is derived from an EMBL/GenBank/DDBJ whole genome shotgun (WGS) entry which is preliminary data.</text>
</comment>
<gene>
    <name evidence="8" type="ORF">LR3_08025</name>
</gene>
<dbReference type="EMBL" id="JOSX01000013">
    <property type="protein sequence ID" value="KEK15700.1"/>
    <property type="molecule type" value="Genomic_DNA"/>
</dbReference>
<dbReference type="InterPro" id="IPR004839">
    <property type="entry name" value="Aminotransferase_I/II_large"/>
</dbReference>
<accession>A0A073JQL6</accession>
<dbReference type="InterPro" id="IPR015424">
    <property type="entry name" value="PyrdxlP-dep_Trfase"/>
</dbReference>
<dbReference type="InterPro" id="IPR015422">
    <property type="entry name" value="PyrdxlP-dep_Trfase_small"/>
</dbReference>
<reference evidence="8 9" key="1">
    <citation type="submission" date="2014-06" db="EMBL/GenBank/DDBJ databases">
        <title>Genetic determinant of reutericyclin biosynthesis of Lactobacillus reuteri.</title>
        <authorList>
            <person name="Lin X."/>
            <person name="Duar R."/>
            <person name="Walter J."/>
            <person name="Gaenzle M."/>
        </authorList>
    </citation>
    <scope>NUCLEOTIDE SEQUENCE [LARGE SCALE GENOMIC DNA]</scope>
    <source>
        <strain evidence="8 9">LTH2584</strain>
    </source>
</reference>
<proteinExistence type="inferred from homology"/>
<dbReference type="InterPro" id="IPR050596">
    <property type="entry name" value="AspAT/PAT-like"/>
</dbReference>
<evidence type="ECO:0000313" key="8">
    <source>
        <dbReference type="EMBL" id="KEK15700.1"/>
    </source>
</evidence>
<dbReference type="Pfam" id="PF00155">
    <property type="entry name" value="Aminotran_1_2"/>
    <property type="match status" value="1"/>
</dbReference>
<dbReference type="PROSITE" id="PS00105">
    <property type="entry name" value="AA_TRANSFER_CLASS_1"/>
    <property type="match status" value="1"/>
</dbReference>
<dbReference type="EC" id="2.6.1.-" evidence="6"/>
<dbReference type="Gene3D" id="3.40.640.10">
    <property type="entry name" value="Type I PLP-dependent aspartate aminotransferase-like (Major domain)"/>
    <property type="match status" value="1"/>
</dbReference>
<dbReference type="InterPro" id="IPR015421">
    <property type="entry name" value="PyrdxlP-dep_Trfase_major"/>
</dbReference>
<name>A0A073JQL6_LIMRT</name>
<evidence type="ECO:0000259" key="7">
    <source>
        <dbReference type="Pfam" id="PF00155"/>
    </source>
</evidence>
<dbReference type="AlphaFoldDB" id="A0A073JQL6"/>
<dbReference type="GO" id="GO:0006520">
    <property type="term" value="P:amino acid metabolic process"/>
    <property type="evidence" value="ECO:0007669"/>
    <property type="project" value="InterPro"/>
</dbReference>
<sequence>MPATKKEILNRLNNNFAKLTPGGIREFDYQVSTIPGIIKLTLGEPDFNVPAAMKQAAIDSINANDSHYAPGNGTLALRQAIAHFMQDRYQLDYDPENEIAVTVGATEGIFASLSTIINSGDEIIIPTPTFPFYMAVTKILGGIPIEVDTSGDDFVLTPARLQGVLEEHPNAKGLVLNYPSNPTGVTYTQDQIKALADTIKSTNLIVIADEIYSELVYGATHTSIANYIPEQTLILNGVSKSHAMTGYRIGFIAGPQELMKSVSAIHAMLVTAASNPAMAAAVAAFGTDEGKTATQEMKDAYEQRRDFVVNNLQKLGFELINPQGAFYVFVKIPEQYGNDDLKFATDLANEGKVAVIPGSFFGAGGQGYVRISYATSMENLTGALDNIAAFINKED</sequence>
<dbReference type="PATRIC" id="fig|1598.90.peg.1037"/>
<dbReference type="GO" id="GO:0008483">
    <property type="term" value="F:transaminase activity"/>
    <property type="evidence" value="ECO:0007669"/>
    <property type="project" value="UniProtKB-KW"/>
</dbReference>
<evidence type="ECO:0000256" key="1">
    <source>
        <dbReference type="ARBA" id="ARBA00001933"/>
    </source>
</evidence>
<dbReference type="GO" id="GO:0030170">
    <property type="term" value="F:pyridoxal phosphate binding"/>
    <property type="evidence" value="ECO:0007669"/>
    <property type="project" value="InterPro"/>
</dbReference>
<keyword evidence="4 6" id="KW-0808">Transferase</keyword>
<evidence type="ECO:0000313" key="9">
    <source>
        <dbReference type="Proteomes" id="UP000027731"/>
    </source>
</evidence>
<keyword evidence="3 6" id="KW-0032">Aminotransferase</keyword>
<dbReference type="PANTHER" id="PTHR46383:SF4">
    <property type="entry name" value="AMINOTRANSFERASE"/>
    <property type="match status" value="1"/>
</dbReference>
<protein>
    <recommendedName>
        <fullName evidence="6">Aminotransferase</fullName>
        <ecNumber evidence="6">2.6.1.-</ecNumber>
    </recommendedName>
</protein>
<dbReference type="Proteomes" id="UP000027731">
    <property type="component" value="Unassembled WGS sequence"/>
</dbReference>
<evidence type="ECO:0000256" key="4">
    <source>
        <dbReference type="ARBA" id="ARBA00022679"/>
    </source>
</evidence>
<dbReference type="InterPro" id="IPR004838">
    <property type="entry name" value="NHTrfase_class1_PyrdxlP-BS"/>
</dbReference>
<dbReference type="Gene3D" id="3.90.1150.10">
    <property type="entry name" value="Aspartate Aminotransferase, domain 1"/>
    <property type="match status" value="1"/>
</dbReference>
<dbReference type="PANTHER" id="PTHR46383">
    <property type="entry name" value="ASPARTATE AMINOTRANSFERASE"/>
    <property type="match status" value="1"/>
</dbReference>
<dbReference type="CDD" id="cd00609">
    <property type="entry name" value="AAT_like"/>
    <property type="match status" value="1"/>
</dbReference>
<comment type="similarity">
    <text evidence="2 6">Belongs to the class-I pyridoxal-phosphate-dependent aminotransferase family.</text>
</comment>
<evidence type="ECO:0000256" key="6">
    <source>
        <dbReference type="RuleBase" id="RU000481"/>
    </source>
</evidence>
<dbReference type="SUPFAM" id="SSF53383">
    <property type="entry name" value="PLP-dependent transferases"/>
    <property type="match status" value="1"/>
</dbReference>
<feature type="domain" description="Aminotransferase class I/classII large" evidence="7">
    <location>
        <begin position="37"/>
        <end position="387"/>
    </location>
</feature>
<evidence type="ECO:0000256" key="2">
    <source>
        <dbReference type="ARBA" id="ARBA00007441"/>
    </source>
</evidence>
<organism evidence="8 9">
    <name type="scientific">Limosilactobacillus reuteri</name>
    <name type="common">Lactobacillus reuteri</name>
    <dbReference type="NCBI Taxonomy" id="1598"/>
    <lineage>
        <taxon>Bacteria</taxon>
        <taxon>Bacillati</taxon>
        <taxon>Bacillota</taxon>
        <taxon>Bacilli</taxon>
        <taxon>Lactobacillales</taxon>
        <taxon>Lactobacillaceae</taxon>
        <taxon>Limosilactobacillus</taxon>
    </lineage>
</organism>
<comment type="cofactor">
    <cofactor evidence="1 6">
        <name>pyridoxal 5'-phosphate</name>
        <dbReference type="ChEBI" id="CHEBI:597326"/>
    </cofactor>
</comment>